<dbReference type="Pfam" id="PF13577">
    <property type="entry name" value="SnoaL_4"/>
    <property type="match status" value="1"/>
</dbReference>
<dbReference type="AlphaFoldDB" id="A0A1V2IHM8"/>
<organism evidence="2 3">
    <name type="scientific">Pseudofrankia asymbiotica</name>
    <dbReference type="NCBI Taxonomy" id="1834516"/>
    <lineage>
        <taxon>Bacteria</taxon>
        <taxon>Bacillati</taxon>
        <taxon>Actinomycetota</taxon>
        <taxon>Actinomycetes</taxon>
        <taxon>Frankiales</taxon>
        <taxon>Frankiaceae</taxon>
        <taxon>Pseudofrankia</taxon>
    </lineage>
</organism>
<comment type="caution">
    <text evidence="2">The sequence shown here is derived from an EMBL/GenBank/DDBJ whole genome shotgun (WGS) entry which is preliminary data.</text>
</comment>
<dbReference type="Proteomes" id="UP000188929">
    <property type="component" value="Unassembled WGS sequence"/>
</dbReference>
<proteinExistence type="predicted"/>
<dbReference type="InterPro" id="IPR032710">
    <property type="entry name" value="NTF2-like_dom_sf"/>
</dbReference>
<evidence type="ECO:0000313" key="3">
    <source>
        <dbReference type="Proteomes" id="UP000188929"/>
    </source>
</evidence>
<dbReference type="InterPro" id="IPR037401">
    <property type="entry name" value="SnoaL-like"/>
</dbReference>
<sequence>MYVVSDHALSAKDPADIIGELKDRAEVTDALYRFTLGLDLRDRELAASAFAADAELESRATTGKGEPGPVMTGRDTIVETVLATIARLDTTHVVTNPRIQVNGDAARLTAIVEAQHLLTADHSRNALMKNRYTVALCRDGERWVMRRVRVETVWHAGDPAAVFG</sequence>
<dbReference type="STRING" id="1834516.BL253_04785"/>
<keyword evidence="3" id="KW-1185">Reference proteome</keyword>
<dbReference type="OrthoDB" id="1492465at2"/>
<evidence type="ECO:0000259" key="1">
    <source>
        <dbReference type="Pfam" id="PF13577"/>
    </source>
</evidence>
<feature type="domain" description="SnoaL-like" evidence="1">
    <location>
        <begin position="20"/>
        <end position="149"/>
    </location>
</feature>
<name>A0A1V2IHM8_9ACTN</name>
<accession>A0A1V2IHM8</accession>
<protein>
    <recommendedName>
        <fullName evidence="1">SnoaL-like domain-containing protein</fullName>
    </recommendedName>
</protein>
<evidence type="ECO:0000313" key="2">
    <source>
        <dbReference type="EMBL" id="ONH32627.1"/>
    </source>
</evidence>
<dbReference type="SUPFAM" id="SSF54427">
    <property type="entry name" value="NTF2-like"/>
    <property type="match status" value="1"/>
</dbReference>
<gene>
    <name evidence="2" type="ORF">BL253_04785</name>
</gene>
<reference evidence="3" key="1">
    <citation type="submission" date="2016-10" db="EMBL/GenBank/DDBJ databases">
        <title>Frankia sp. NRRL B-16386 Genome sequencing.</title>
        <authorList>
            <person name="Ghodhbane-Gtari F."/>
            <person name="Swanson E."/>
            <person name="Gueddou A."/>
            <person name="Hezbri K."/>
            <person name="Ktari K."/>
            <person name="Nouioui I."/>
            <person name="Morris K."/>
            <person name="Simpson S."/>
            <person name="Abebe-Akele F."/>
            <person name="Thomas K."/>
            <person name="Gtari M."/>
            <person name="Tisa L.S."/>
        </authorList>
    </citation>
    <scope>NUCLEOTIDE SEQUENCE [LARGE SCALE GENOMIC DNA]</scope>
    <source>
        <strain evidence="3">NRRL B-16386</strain>
    </source>
</reference>
<dbReference type="Gene3D" id="3.10.450.50">
    <property type="match status" value="1"/>
</dbReference>
<dbReference type="EMBL" id="MOMC01000009">
    <property type="protein sequence ID" value="ONH32627.1"/>
    <property type="molecule type" value="Genomic_DNA"/>
</dbReference>